<dbReference type="EMBL" id="CP029543">
    <property type="protein sequence ID" value="AWV48745.1"/>
    <property type="molecule type" value="Genomic_DNA"/>
</dbReference>
<sequence>MAHHLAVFTDHAAIKMLGGVLSMIVSAMKAIFVQFVPEQLITPPVTVSARRFLMLSPTRTTVVMRLLNASRVFLAKHGAGERASNPCVQVWEVDSGHLT</sequence>
<accession>A0AAD0KXE0</accession>
<protein>
    <submittedName>
        <fullName evidence="1">Uncharacterized protein</fullName>
    </submittedName>
</protein>
<dbReference type="AlphaFoldDB" id="A0AAD0KXE0"/>
<organism evidence="1 2">
    <name type="scientific">Mycobacterium leprae</name>
    <dbReference type="NCBI Taxonomy" id="1769"/>
    <lineage>
        <taxon>Bacteria</taxon>
        <taxon>Bacillati</taxon>
        <taxon>Actinomycetota</taxon>
        <taxon>Actinomycetes</taxon>
        <taxon>Mycobacteriales</taxon>
        <taxon>Mycobacteriaceae</taxon>
        <taxon>Mycobacterium</taxon>
    </lineage>
</organism>
<name>A0AAD0KXE0_MYCLR</name>
<proteinExistence type="predicted"/>
<evidence type="ECO:0000313" key="2">
    <source>
        <dbReference type="Proteomes" id="UP000249682"/>
    </source>
</evidence>
<reference evidence="1 2" key="1">
    <citation type="submission" date="2018-05" db="EMBL/GenBank/DDBJ databases">
        <title>Evolution of small genomes with special reference to Mycobacterium leprae.</title>
        <authorList>
            <person name="Mohanty P.S."/>
            <person name="Bansal A.K."/>
            <person name="Gupta U.D."/>
            <person name="Naaz F."/>
            <person name="Dwivedi V.D."/>
            <person name="Singh H."/>
            <person name="Gupta G."/>
            <person name="Sharma S."/>
            <person name="Arora M."/>
        </authorList>
    </citation>
    <scope>NUCLEOTIDE SEQUENCE [LARGE SCALE GENOMIC DNA]</scope>
    <source>
        <strain evidence="1 2">MRHRU-235-G</strain>
    </source>
</reference>
<dbReference type="RefSeq" id="WP_041323445.1">
    <property type="nucleotide sequence ID" value="NZ_CP029543.1"/>
</dbReference>
<evidence type="ECO:0000313" key="1">
    <source>
        <dbReference type="EMBL" id="AWV48745.1"/>
    </source>
</evidence>
<gene>
    <name evidence="1" type="ORF">DIJ64_13815</name>
</gene>
<dbReference type="Proteomes" id="UP000249682">
    <property type="component" value="Chromosome"/>
</dbReference>